<dbReference type="SUPFAM" id="SSF51621">
    <property type="entry name" value="Phosphoenolpyruvate/pyruvate domain"/>
    <property type="match status" value="1"/>
</dbReference>
<dbReference type="PATRIC" id="fig|1068978.7.peg.5226"/>
<dbReference type="InterPro" id="IPR000121">
    <property type="entry name" value="PEP_util_C"/>
</dbReference>
<feature type="domain" description="PEP-utilising enzyme C-terminal" evidence="22">
    <location>
        <begin position="255"/>
        <end position="524"/>
    </location>
</feature>
<dbReference type="GO" id="GO:0005737">
    <property type="term" value="C:cytoplasm"/>
    <property type="evidence" value="ECO:0007669"/>
    <property type="project" value="UniProtKB-SubCell"/>
</dbReference>
<feature type="binding site" evidence="19">
    <location>
        <position position="327"/>
    </location>
    <ligand>
        <name>phosphoenolpyruvate</name>
        <dbReference type="ChEBI" id="CHEBI:58702"/>
    </ligand>
</feature>
<accession>A0A076N4N3</accession>
<dbReference type="STRING" id="1068978.AMETH_4860"/>
<dbReference type="Pfam" id="PF00391">
    <property type="entry name" value="PEP-utilizers"/>
    <property type="match status" value="1"/>
</dbReference>
<evidence type="ECO:0000256" key="18">
    <source>
        <dbReference type="PIRSR" id="PIRSR000732-1"/>
    </source>
</evidence>
<evidence type="ECO:0000256" key="2">
    <source>
        <dbReference type="ARBA" id="ARBA00001946"/>
    </source>
</evidence>
<evidence type="ECO:0000313" key="25">
    <source>
        <dbReference type="Proteomes" id="UP000062973"/>
    </source>
</evidence>
<dbReference type="Pfam" id="PF02896">
    <property type="entry name" value="PEP-utilizers_C"/>
    <property type="match status" value="1"/>
</dbReference>
<dbReference type="GO" id="GO:0008965">
    <property type="term" value="F:phosphoenolpyruvate-protein phosphotransferase activity"/>
    <property type="evidence" value="ECO:0007669"/>
    <property type="project" value="UniProtKB-EC"/>
</dbReference>
<evidence type="ECO:0000256" key="16">
    <source>
        <dbReference type="ARBA" id="ARBA00033235"/>
    </source>
</evidence>
<evidence type="ECO:0000256" key="8">
    <source>
        <dbReference type="ARBA" id="ARBA00022448"/>
    </source>
</evidence>
<dbReference type="PANTHER" id="PTHR46244:SF3">
    <property type="entry name" value="PHOSPHOENOLPYRUVATE-PROTEIN PHOSPHOTRANSFERASE"/>
    <property type="match status" value="1"/>
</dbReference>
<evidence type="ECO:0000256" key="4">
    <source>
        <dbReference type="ARBA" id="ARBA00004496"/>
    </source>
</evidence>
<evidence type="ECO:0000256" key="11">
    <source>
        <dbReference type="ARBA" id="ARBA00022679"/>
    </source>
</evidence>
<dbReference type="InterPro" id="IPR015813">
    <property type="entry name" value="Pyrv/PenolPyrv_kinase-like_dom"/>
</dbReference>
<dbReference type="Gene3D" id="3.20.20.60">
    <property type="entry name" value="Phosphoenolpyruvate-binding domains"/>
    <property type="match status" value="1"/>
</dbReference>
<dbReference type="AlphaFoldDB" id="A0A076N4N3"/>
<dbReference type="InterPro" id="IPR008279">
    <property type="entry name" value="PEP-util_enz_mobile_dom"/>
</dbReference>
<evidence type="ECO:0000256" key="9">
    <source>
        <dbReference type="ARBA" id="ARBA00022490"/>
    </source>
</evidence>
<evidence type="ECO:0000256" key="3">
    <source>
        <dbReference type="ARBA" id="ARBA00002728"/>
    </source>
</evidence>
<dbReference type="InterPro" id="IPR040442">
    <property type="entry name" value="Pyrv_kinase-like_dom_sf"/>
</dbReference>
<gene>
    <name evidence="24" type="primary">ptsA</name>
    <name evidence="24" type="ORF">AMETH_4860</name>
</gene>
<dbReference type="HOGENOM" id="CLU_007308_7_0_11"/>
<dbReference type="RefSeq" id="WP_017983789.1">
    <property type="nucleotide sequence ID" value="NZ_AQUL01000001.1"/>
</dbReference>
<feature type="binding site" evidence="20">
    <location>
        <position position="416"/>
    </location>
    <ligand>
        <name>Mg(2+)</name>
        <dbReference type="ChEBI" id="CHEBI:18420"/>
    </ligand>
</feature>
<keyword evidence="11 17" id="KW-0808">Transferase</keyword>
<dbReference type="Gene3D" id="3.50.30.10">
    <property type="entry name" value="Phosphohistidine domain"/>
    <property type="match status" value="1"/>
</dbReference>
<dbReference type="OrthoDB" id="9765468at2"/>
<dbReference type="Gene3D" id="1.10.274.10">
    <property type="entry name" value="PtsI, HPr-binding domain"/>
    <property type="match status" value="1"/>
</dbReference>
<evidence type="ECO:0000256" key="12">
    <source>
        <dbReference type="ARBA" id="ARBA00022683"/>
    </source>
</evidence>
<evidence type="ECO:0000256" key="13">
    <source>
        <dbReference type="ARBA" id="ARBA00022723"/>
    </source>
</evidence>
<dbReference type="PRINTS" id="PR01736">
    <property type="entry name" value="PHPHTRNFRASE"/>
</dbReference>
<evidence type="ECO:0000256" key="6">
    <source>
        <dbReference type="ARBA" id="ARBA00012232"/>
    </source>
</evidence>
<dbReference type="KEGG" id="amq:AMETH_4860"/>
<dbReference type="InterPro" id="IPR023151">
    <property type="entry name" value="PEP_util_CS"/>
</dbReference>
<comment type="subcellular location">
    <subcellularLocation>
        <location evidence="4 17">Cytoplasm</location>
    </subcellularLocation>
</comment>
<feature type="domain" description="PEP-utilising enzyme mobile" evidence="21">
    <location>
        <begin position="156"/>
        <end position="224"/>
    </location>
</feature>
<feature type="binding site" evidence="19">
    <location>
        <position position="450"/>
    </location>
    <ligand>
        <name>phosphoenolpyruvate</name>
        <dbReference type="ChEBI" id="CHEBI:58702"/>
    </ligand>
</feature>
<comment type="similarity">
    <text evidence="5 17">Belongs to the PEP-utilizing enzyme family.</text>
</comment>
<evidence type="ECO:0000256" key="5">
    <source>
        <dbReference type="ARBA" id="ARBA00007837"/>
    </source>
</evidence>
<name>A0A076N4N3_AMYME</name>
<dbReference type="SUPFAM" id="SSF47831">
    <property type="entry name" value="Enzyme I of the PEP:sugar phosphotransferase system HPr-binding (sub)domain"/>
    <property type="match status" value="1"/>
</dbReference>
<evidence type="ECO:0000256" key="10">
    <source>
        <dbReference type="ARBA" id="ARBA00022597"/>
    </source>
</evidence>
<evidence type="ECO:0000256" key="7">
    <source>
        <dbReference type="ARBA" id="ARBA00016544"/>
    </source>
</evidence>
<evidence type="ECO:0000259" key="22">
    <source>
        <dbReference type="Pfam" id="PF02896"/>
    </source>
</evidence>
<feature type="active site" description="Tele-phosphohistidine intermediate" evidence="18">
    <location>
        <position position="189"/>
    </location>
</feature>
<evidence type="ECO:0000256" key="19">
    <source>
        <dbReference type="PIRSR" id="PIRSR000732-2"/>
    </source>
</evidence>
<dbReference type="Pfam" id="PF05524">
    <property type="entry name" value="PEP-utilisers_N"/>
    <property type="match status" value="1"/>
</dbReference>
<evidence type="ECO:0000256" key="1">
    <source>
        <dbReference type="ARBA" id="ARBA00000683"/>
    </source>
</evidence>
<dbReference type="InterPro" id="IPR024692">
    <property type="entry name" value="PTS_EI"/>
</dbReference>
<evidence type="ECO:0000256" key="15">
    <source>
        <dbReference type="ARBA" id="ARBA00022842"/>
    </source>
</evidence>
<feature type="active site" description="Proton donor" evidence="18">
    <location>
        <position position="487"/>
    </location>
</feature>
<keyword evidence="9 17" id="KW-0963">Cytoplasm</keyword>
<feature type="binding site" evidence="20">
    <location>
        <position position="440"/>
    </location>
    <ligand>
        <name>Mg(2+)</name>
        <dbReference type="ChEBI" id="CHEBI:18420"/>
    </ligand>
</feature>
<evidence type="ECO:0000313" key="24">
    <source>
        <dbReference type="EMBL" id="AIJ24952.1"/>
    </source>
</evidence>
<comment type="catalytic activity">
    <reaction evidence="1 17">
        <text>L-histidyl-[protein] + phosphoenolpyruvate = N(pros)-phospho-L-histidyl-[protein] + pyruvate</text>
        <dbReference type="Rhea" id="RHEA:23880"/>
        <dbReference type="Rhea" id="RHEA-COMP:9745"/>
        <dbReference type="Rhea" id="RHEA-COMP:9746"/>
        <dbReference type="ChEBI" id="CHEBI:15361"/>
        <dbReference type="ChEBI" id="CHEBI:29979"/>
        <dbReference type="ChEBI" id="CHEBI:58702"/>
        <dbReference type="ChEBI" id="CHEBI:64837"/>
        <dbReference type="EC" id="2.7.3.9"/>
    </reaction>
</comment>
<dbReference type="GO" id="GO:0009401">
    <property type="term" value="P:phosphoenolpyruvate-dependent sugar phosphotransferase system"/>
    <property type="evidence" value="ECO:0007669"/>
    <property type="project" value="UniProtKB-KW"/>
</dbReference>
<sequence length="557" mass="55987">MGEVVLRPVTGIGVSPGVAHGPVARLAEPPRLPEADAPETDVPGAVERARVALAEVAAFLDERSAQAGGAAADVLLAQSMMVADPALVDRIRARLEDGRGLAHAVADAFAGFRDALTAAGGYLAERAADVDDLRDRTVARILGVPMPGVPDPGHPFVLVARDLAPADTAVLDARRVRAIVTELGGPTSHTAILAKSLGIPAVVACAGAASLTDGTPVLVRGATGEVVVDPAASLVEAAEAEAAEQAAAVAASSGPGRTADGVPVALLVNVGAARDLAAAAAADSEGVGLLRTEFLYLDRADEPSVEEQRRSYAEVFQAFGGRKVVVRTLDAGADKPLAFVDHGDEPNPALGVRGLRLARRHPRMLADQLTAIAAARDGSTAEVWVMAPMVSTPAEAAEFAGAARAHGLPVAGTMVEVPAAALRAGAILGACDFVSIGTNDLGQYTFAADRMAGELADLLDPWQPALLELVRATGAAGRAAGKPVGVCGEAASDPLLALVLVGLGVTSLSMASSALPAVRLALAAHTAAECAELAQLALSAPDAASARERVAAAAGAG</sequence>
<evidence type="ECO:0000259" key="23">
    <source>
        <dbReference type="Pfam" id="PF05524"/>
    </source>
</evidence>
<dbReference type="InterPro" id="IPR036637">
    <property type="entry name" value="Phosphohistidine_dom_sf"/>
</dbReference>
<keyword evidence="25" id="KW-1185">Reference proteome</keyword>
<keyword evidence="14 17" id="KW-0418">Kinase</keyword>
<dbReference type="InterPro" id="IPR006318">
    <property type="entry name" value="PTS_EI-like"/>
</dbReference>
<comment type="function">
    <text evidence="3 17">General (non sugar-specific) component of the phosphoenolpyruvate-dependent sugar phosphotransferase system (sugar PTS). This major carbohydrate active-transport system catalyzes the phosphorylation of incoming sugar substrates concomitantly with their translocation across the cell membrane. Enzyme I transfers the phosphoryl group from phosphoenolpyruvate (PEP) to the phosphoryl carrier protein (HPr).</text>
</comment>
<feature type="binding site" evidence="19">
    <location>
        <position position="291"/>
    </location>
    <ligand>
        <name>phosphoenolpyruvate</name>
        <dbReference type="ChEBI" id="CHEBI:58702"/>
    </ligand>
</feature>
<dbReference type="InterPro" id="IPR036618">
    <property type="entry name" value="PtsI_HPr-bd_sf"/>
</dbReference>
<evidence type="ECO:0000256" key="14">
    <source>
        <dbReference type="ARBA" id="ARBA00022777"/>
    </source>
</evidence>
<dbReference type="PANTHER" id="PTHR46244">
    <property type="entry name" value="PHOSPHOENOLPYRUVATE-PROTEIN PHOSPHOTRANSFERASE"/>
    <property type="match status" value="1"/>
</dbReference>
<dbReference type="InterPro" id="IPR008731">
    <property type="entry name" value="PTS_EIN"/>
</dbReference>
<evidence type="ECO:0000256" key="17">
    <source>
        <dbReference type="PIRNR" id="PIRNR000732"/>
    </source>
</evidence>
<keyword evidence="15 17" id="KW-0460">Magnesium</keyword>
<dbReference type="GO" id="GO:0016301">
    <property type="term" value="F:kinase activity"/>
    <property type="evidence" value="ECO:0007669"/>
    <property type="project" value="UniProtKB-KW"/>
</dbReference>
<organism evidence="24 25">
    <name type="scientific">Amycolatopsis methanolica 239</name>
    <dbReference type="NCBI Taxonomy" id="1068978"/>
    <lineage>
        <taxon>Bacteria</taxon>
        <taxon>Bacillati</taxon>
        <taxon>Actinomycetota</taxon>
        <taxon>Actinomycetes</taxon>
        <taxon>Pseudonocardiales</taxon>
        <taxon>Pseudonocardiaceae</taxon>
        <taxon>Amycolatopsis</taxon>
        <taxon>Amycolatopsis methanolica group</taxon>
    </lineage>
</organism>
<evidence type="ECO:0000256" key="20">
    <source>
        <dbReference type="PIRSR" id="PIRSR000732-3"/>
    </source>
</evidence>
<keyword evidence="8 17" id="KW-0813">Transport</keyword>
<dbReference type="InterPro" id="IPR050499">
    <property type="entry name" value="PEP-utilizing_PTS_enzyme"/>
</dbReference>
<reference evidence="24 25" key="1">
    <citation type="submission" date="2014-07" db="EMBL/GenBank/DDBJ databases">
        <title>Whole Genome Sequence of the Amycolatopsis methanolica 239.</title>
        <authorList>
            <person name="Tang B."/>
        </authorList>
    </citation>
    <scope>NUCLEOTIDE SEQUENCE [LARGE SCALE GENOMIC DNA]</scope>
    <source>
        <strain evidence="24 25">239</strain>
    </source>
</reference>
<dbReference type="eggNOG" id="COG1080">
    <property type="taxonomic scope" value="Bacteria"/>
</dbReference>
<comment type="cofactor">
    <cofactor evidence="2 17 20">
        <name>Mg(2+)</name>
        <dbReference type="ChEBI" id="CHEBI:18420"/>
    </cofactor>
</comment>
<dbReference type="EMBL" id="CP009110">
    <property type="protein sequence ID" value="AIJ24952.1"/>
    <property type="molecule type" value="Genomic_DNA"/>
</dbReference>
<dbReference type="PROSITE" id="PS00742">
    <property type="entry name" value="PEP_ENZYMES_2"/>
    <property type="match status" value="1"/>
</dbReference>
<evidence type="ECO:0000259" key="21">
    <source>
        <dbReference type="Pfam" id="PF00391"/>
    </source>
</evidence>
<proteinExistence type="inferred from homology"/>
<keyword evidence="13 17" id="KW-0479">Metal-binding</keyword>
<keyword evidence="12 17" id="KW-0598">Phosphotransferase system</keyword>
<dbReference type="Proteomes" id="UP000062973">
    <property type="component" value="Chromosome"/>
</dbReference>
<keyword evidence="10 17" id="KW-0762">Sugar transport</keyword>
<keyword evidence="24" id="KW-0670">Pyruvate</keyword>
<protein>
    <recommendedName>
        <fullName evidence="7 17">Phosphoenolpyruvate-protein phosphotransferase</fullName>
        <ecNumber evidence="6 17">2.7.3.9</ecNumber>
    </recommendedName>
    <alternativeName>
        <fullName evidence="16 17">Phosphotransferase system, enzyme I</fullName>
    </alternativeName>
</protein>
<dbReference type="EC" id="2.7.3.9" evidence="6 17"/>
<dbReference type="NCBIfam" id="TIGR01417">
    <property type="entry name" value="PTS_I_fam"/>
    <property type="match status" value="1"/>
</dbReference>
<feature type="domain" description="Phosphotransferase system enzyme I N-terminal" evidence="23">
    <location>
        <begin position="10"/>
        <end position="126"/>
    </location>
</feature>
<dbReference type="SUPFAM" id="SSF52009">
    <property type="entry name" value="Phosphohistidine domain"/>
    <property type="match status" value="1"/>
</dbReference>
<feature type="binding site" evidence="19">
    <location>
        <begin position="439"/>
        <end position="440"/>
    </location>
    <ligand>
        <name>phosphoenolpyruvate</name>
        <dbReference type="ChEBI" id="CHEBI:58702"/>
    </ligand>
</feature>
<dbReference type="PIRSF" id="PIRSF000732">
    <property type="entry name" value="PTS_enzyme_I"/>
    <property type="match status" value="1"/>
</dbReference>
<dbReference type="GO" id="GO:0046872">
    <property type="term" value="F:metal ion binding"/>
    <property type="evidence" value="ECO:0007669"/>
    <property type="project" value="UniProtKB-KW"/>
</dbReference>